<feature type="domain" description="Thioredoxin" evidence="1">
    <location>
        <begin position="11"/>
        <end position="100"/>
    </location>
</feature>
<protein>
    <submittedName>
        <fullName evidence="2">Thioredoxin family protein</fullName>
    </submittedName>
</protein>
<dbReference type="Gene3D" id="3.40.30.10">
    <property type="entry name" value="Glutaredoxin"/>
    <property type="match status" value="1"/>
</dbReference>
<dbReference type="SUPFAM" id="SSF52833">
    <property type="entry name" value="Thioredoxin-like"/>
    <property type="match status" value="1"/>
</dbReference>
<organism evidence="2 3">
    <name type="scientific">Thiomicrorhabdus xiamenensis</name>
    <dbReference type="NCBI Taxonomy" id="2739063"/>
    <lineage>
        <taxon>Bacteria</taxon>
        <taxon>Pseudomonadati</taxon>
        <taxon>Pseudomonadota</taxon>
        <taxon>Gammaproteobacteria</taxon>
        <taxon>Thiotrichales</taxon>
        <taxon>Piscirickettsiaceae</taxon>
        <taxon>Thiomicrorhabdus</taxon>
    </lineage>
</organism>
<dbReference type="AlphaFoldDB" id="A0A7D4TDZ2"/>
<dbReference type="KEGG" id="txa:HQN79_05080"/>
<accession>A0A7D4TDZ2</accession>
<dbReference type="RefSeq" id="WP_173284688.1">
    <property type="nucleotide sequence ID" value="NZ_CP054020.1"/>
</dbReference>
<proteinExistence type="predicted"/>
<keyword evidence="3" id="KW-1185">Reference proteome</keyword>
<gene>
    <name evidence="2" type="ORF">HQN79_05080</name>
</gene>
<name>A0A7D4TDZ2_9GAMM</name>
<dbReference type="InterPro" id="IPR036249">
    <property type="entry name" value="Thioredoxin-like_sf"/>
</dbReference>
<dbReference type="CDD" id="cd02947">
    <property type="entry name" value="TRX_family"/>
    <property type="match status" value="1"/>
</dbReference>
<sequence>MLNIETCEELQNLKQQSEALLVLYGGSECNVCHAIKPMLIDQISEHYPKMQMAYIDCHKTTEVCSQEGIFSLPVVQVYFTGQKFIEEVRSFSLQKLRDDIQRPYQMLFSEA</sequence>
<dbReference type="Pfam" id="PF00085">
    <property type="entry name" value="Thioredoxin"/>
    <property type="match status" value="1"/>
</dbReference>
<dbReference type="Proteomes" id="UP000504724">
    <property type="component" value="Chromosome"/>
</dbReference>
<dbReference type="InterPro" id="IPR013766">
    <property type="entry name" value="Thioredoxin_domain"/>
</dbReference>
<evidence type="ECO:0000313" key="2">
    <source>
        <dbReference type="EMBL" id="QKI88987.1"/>
    </source>
</evidence>
<evidence type="ECO:0000313" key="3">
    <source>
        <dbReference type="Proteomes" id="UP000504724"/>
    </source>
</evidence>
<reference evidence="2 3" key="1">
    <citation type="submission" date="2020-05" db="EMBL/GenBank/DDBJ databases">
        <title>Thiomicrorhabdus sediminis sp.nov. and Thiomicrorhabdus xiamenensis sp.nov., novel sulfur-oxidizing bacteria isolated from coastal sediment.</title>
        <authorList>
            <person name="Liu X."/>
        </authorList>
    </citation>
    <scope>NUCLEOTIDE SEQUENCE [LARGE SCALE GENOMIC DNA]</scope>
    <source>
        <strain evidence="2 3">G2</strain>
    </source>
</reference>
<dbReference type="EMBL" id="CP054020">
    <property type="protein sequence ID" value="QKI88987.1"/>
    <property type="molecule type" value="Genomic_DNA"/>
</dbReference>
<evidence type="ECO:0000259" key="1">
    <source>
        <dbReference type="Pfam" id="PF00085"/>
    </source>
</evidence>